<proteinExistence type="predicted"/>
<accession>A0ABV0JQM2</accession>
<evidence type="ECO:0000313" key="2">
    <source>
        <dbReference type="Proteomes" id="UP001442494"/>
    </source>
</evidence>
<dbReference type="Proteomes" id="UP001442494">
    <property type="component" value="Unassembled WGS sequence"/>
</dbReference>
<sequence>MKNLYIFVTSNRPDQYLNSSVHCILNEGVNRIVFVKITFSDSDVSLNMLRQNVINLLDNLSKVIYKFYTGDRAGETEDLNKIYQQTELIIMKTKYEQCLLDHISWETKIINYTEIKSYIASCKKQFKNSIFDVSGISKTFLGDIFACCLVEDIQNLYTFELKIKEDYTHPWIMLIHALQKDKQYNYVN</sequence>
<keyword evidence="2" id="KW-1185">Reference proteome</keyword>
<gene>
    <name evidence="1" type="ORF">NDI37_14555</name>
</gene>
<protein>
    <submittedName>
        <fullName evidence="1">Uncharacterized protein</fullName>
    </submittedName>
</protein>
<name>A0ABV0JQM2_9CYAN</name>
<reference evidence="1 2" key="1">
    <citation type="submission" date="2022-04" db="EMBL/GenBank/DDBJ databases">
        <title>Positive selection, recombination, and allopatry shape intraspecific diversity of widespread and dominant cyanobacteria.</title>
        <authorList>
            <person name="Wei J."/>
            <person name="Shu W."/>
            <person name="Hu C."/>
        </authorList>
    </citation>
    <scope>NUCLEOTIDE SEQUENCE [LARGE SCALE GENOMIC DNA]</scope>
    <source>
        <strain evidence="1 2">GB2-A5</strain>
    </source>
</reference>
<evidence type="ECO:0000313" key="1">
    <source>
        <dbReference type="EMBL" id="MEP0865688.1"/>
    </source>
</evidence>
<dbReference type="RefSeq" id="WP_190419357.1">
    <property type="nucleotide sequence ID" value="NZ_JAMPKK010000030.1"/>
</dbReference>
<comment type="caution">
    <text evidence="1">The sequence shown here is derived from an EMBL/GenBank/DDBJ whole genome shotgun (WGS) entry which is preliminary data.</text>
</comment>
<organism evidence="1 2">
    <name type="scientific">Funiculus sociatus GB2-A5</name>
    <dbReference type="NCBI Taxonomy" id="2933946"/>
    <lineage>
        <taxon>Bacteria</taxon>
        <taxon>Bacillati</taxon>
        <taxon>Cyanobacteriota</taxon>
        <taxon>Cyanophyceae</taxon>
        <taxon>Coleofasciculales</taxon>
        <taxon>Coleofasciculaceae</taxon>
        <taxon>Funiculus</taxon>
    </lineage>
</organism>
<dbReference type="EMBL" id="JAMPKK010000030">
    <property type="protein sequence ID" value="MEP0865688.1"/>
    <property type="molecule type" value="Genomic_DNA"/>
</dbReference>